<dbReference type="SUPFAM" id="SSF52058">
    <property type="entry name" value="L domain-like"/>
    <property type="match status" value="1"/>
</dbReference>
<keyword evidence="4" id="KW-0677">Repeat</keyword>
<evidence type="ECO:0000256" key="4">
    <source>
        <dbReference type="ARBA" id="ARBA00022737"/>
    </source>
</evidence>
<dbReference type="InterPro" id="IPR001611">
    <property type="entry name" value="Leu-rich_rpt"/>
</dbReference>
<keyword evidence="6" id="KW-0808">Transferase</keyword>
<proteinExistence type="inferred from homology"/>
<keyword evidence="6" id="KW-1035">Host cytoplasm</keyword>
<dbReference type="GO" id="GO:0061630">
    <property type="term" value="F:ubiquitin protein ligase activity"/>
    <property type="evidence" value="ECO:0007669"/>
    <property type="project" value="UniProtKB-EC"/>
</dbReference>
<dbReference type="GO" id="GO:0005737">
    <property type="term" value="C:cytoplasm"/>
    <property type="evidence" value="ECO:0007669"/>
    <property type="project" value="TreeGrafter"/>
</dbReference>
<keyword evidence="5" id="KW-0843">Virulence</keyword>
<evidence type="ECO:0000256" key="3">
    <source>
        <dbReference type="ARBA" id="ARBA00022614"/>
    </source>
</evidence>
<dbReference type="GO" id="GO:0005576">
    <property type="term" value="C:extracellular region"/>
    <property type="evidence" value="ECO:0007669"/>
    <property type="project" value="UniProtKB-UniRule"/>
</dbReference>
<dbReference type="Gene3D" id="1.20.58.360">
    <property type="entry name" value="Shigella T3SS effector IpaH defines"/>
    <property type="match status" value="1"/>
</dbReference>
<comment type="catalytic activity">
    <reaction evidence="1">
        <text>S-ubiquitinyl-[E2 ubiquitin-conjugating enzyme]-L-cysteine + [acceptor protein]-L-lysine = [E2 ubiquitin-conjugating enzyme]-L-cysteine + N(6)-ubiquitinyl-[acceptor protein]-L-lysine.</text>
        <dbReference type="EC" id="2.3.2.27"/>
    </reaction>
</comment>
<gene>
    <name evidence="8" type="ORF">CMV24_15035</name>
</gene>
<dbReference type="EMBL" id="NTME01000013">
    <property type="protein sequence ID" value="PBJ94878.1"/>
    <property type="molecule type" value="Genomic_DNA"/>
</dbReference>
<evidence type="ECO:0000259" key="7">
    <source>
        <dbReference type="PROSITE" id="PS52053"/>
    </source>
</evidence>
<dbReference type="GO" id="GO:0016567">
    <property type="term" value="P:protein ubiquitination"/>
    <property type="evidence" value="ECO:0007669"/>
    <property type="project" value="InterPro"/>
</dbReference>
<comment type="PTM">
    <text evidence="6">Ubiquitinated in the presence of host E1 ubiquitin-activating enzyme, E2 ubiquitin-conjugating enzyme and ubiquitin.</text>
</comment>
<evidence type="ECO:0000313" key="9">
    <source>
        <dbReference type="Proteomes" id="UP000218102"/>
    </source>
</evidence>
<dbReference type="PANTHER" id="PTHR48051:SF1">
    <property type="entry name" value="RAS SUPPRESSOR PROTEIN 1"/>
    <property type="match status" value="1"/>
</dbReference>
<protein>
    <recommendedName>
        <fullName evidence="2">RING-type E3 ubiquitin transferase</fullName>
        <ecNumber evidence="2">2.3.2.27</ecNumber>
    </recommendedName>
</protein>
<organism evidence="8 9">
    <name type="scientific">Pseudomonas plecoglossicida</name>
    <dbReference type="NCBI Taxonomy" id="70775"/>
    <lineage>
        <taxon>Bacteria</taxon>
        <taxon>Pseudomonadati</taxon>
        <taxon>Pseudomonadota</taxon>
        <taxon>Gammaproteobacteria</taxon>
        <taxon>Pseudomonadales</taxon>
        <taxon>Pseudomonadaceae</taxon>
        <taxon>Pseudomonas</taxon>
    </lineage>
</organism>
<dbReference type="InterPro" id="IPR050216">
    <property type="entry name" value="LRR_domain-containing"/>
</dbReference>
<dbReference type="InterPro" id="IPR046673">
    <property type="entry name" value="ToxA_N"/>
</dbReference>
<dbReference type="PROSITE" id="PS51450">
    <property type="entry name" value="LRR"/>
    <property type="match status" value="1"/>
</dbReference>
<evidence type="ECO:0000256" key="2">
    <source>
        <dbReference type="ARBA" id="ARBA00012483"/>
    </source>
</evidence>
<accession>A0A2A3M464</accession>
<dbReference type="EC" id="2.3.2.27" evidence="2"/>
<dbReference type="InterPro" id="IPR029487">
    <property type="entry name" value="NEL_dom"/>
</dbReference>
<name>A0A2A3M464_PSEDL</name>
<dbReference type="SMART" id="SM00369">
    <property type="entry name" value="LRR_TYP"/>
    <property type="match status" value="3"/>
</dbReference>
<comment type="caution">
    <text evidence="8">The sequence shown here is derived from an EMBL/GenBank/DDBJ whole genome shotgun (WGS) entry which is preliminary data.</text>
</comment>
<dbReference type="Pfam" id="PF13855">
    <property type="entry name" value="LRR_8"/>
    <property type="match status" value="1"/>
</dbReference>
<dbReference type="Pfam" id="PF14496">
    <property type="entry name" value="NEL"/>
    <property type="match status" value="1"/>
</dbReference>
<dbReference type="InterPro" id="IPR003591">
    <property type="entry name" value="Leu-rich_rpt_typical-subtyp"/>
</dbReference>
<evidence type="ECO:0000256" key="1">
    <source>
        <dbReference type="ARBA" id="ARBA00000900"/>
    </source>
</evidence>
<evidence type="ECO:0000256" key="6">
    <source>
        <dbReference type="PROSITE-ProRule" id="PRU01398"/>
    </source>
</evidence>
<dbReference type="PANTHER" id="PTHR48051">
    <property type="match status" value="1"/>
</dbReference>
<keyword evidence="3" id="KW-0433">Leucine-rich repeat</keyword>
<dbReference type="Gene3D" id="3.80.10.10">
    <property type="entry name" value="Ribonuclease Inhibitor"/>
    <property type="match status" value="1"/>
</dbReference>
<keyword evidence="6" id="KW-0833">Ubl conjugation pathway</keyword>
<evidence type="ECO:0000313" key="8">
    <source>
        <dbReference type="EMBL" id="PBJ94878.1"/>
    </source>
</evidence>
<evidence type="ECO:0000256" key="5">
    <source>
        <dbReference type="ARBA" id="ARBA00023026"/>
    </source>
</evidence>
<keyword evidence="6" id="KW-0964">Secreted</keyword>
<feature type="domain" description="NEL" evidence="7">
    <location>
        <begin position="1232"/>
        <end position="1503"/>
    </location>
</feature>
<sequence length="1503" mass="171262">MTTPSKEQPPTADTLAMEQAYQDNLIVKRLPRWIRRLRIVSPTEQNIPANGLYESQHAALREALKDSLACRQWLEKELARIQGIDRFVKPLLQHAMQEEFGTRENVDGLYFRRWYTYTAPSQGTVWGRYPVLEKDYFDVPLIEAALDNFTPGEGRNEQHKDNCIVDSLSRRLASPTAPAFARLCRQLDLGKRYQQHLDSVLKAPSSQASGWRSMASTLAQLYSSVMLIDACKAKGDGVLSAAELDLVLELCKHGRPGTLYESKVVARQLKAFGCDLQQIVILDLFHDKVSRKILVYIPDDPHGPWTASRDLESFTRKVLGKRLRDKRYQDFFKRFVRRRDSQQFFSRVAKDLVSVADWATREMDQHIRDYPLPLFAHLADERIAHIKDDAALIATPVSELDRKAQEAHQQRLVAEGWTLATVAGVFIPALNALLLAVMVWDLLGELFQAVEDWREGDTSAAMDHVLNVTKDLAVIGVTAVVWREASRAWAALDQWVPARLEDGSEKLWNGDLVPFRSAAPPAGEVADEMGIYRAQDRSWMTMDGHNYEIVQRADEEWQLAPRDGHGPLLRHNDAGAWRLWTEQPASWTDKHRMFRRLGERFARLDDEQIDQAMAVHALDADHLRALHVYGRPPEAELVDTVERLLIDRRLQTLLDDLKLGRVPEDAPLLAKARALPGVTEQGGPALAAQVSAKRRQLFQQVYDGQQEPDDAAVATLRKAFPSLHRRAARELVGELSAEGAEFQALVSGTVPFRLVERARLSVLRIRVARACEALFIETPQTLDQAKVALTLLETLDVREARPRWRLYDGDSPQPIMTTAGDGQNYRLLHDDGQFELEDALGIELRGPGELFETLAAAFAPADHAALGITEPYAPGLRAVLARQMPGHSRVLAQVLGKNPRQPWMLAPLRLEDGRVGYPLGGSQGRFARPASRPRAFEARLRDLYPAYSDEQIEAWLTNLHVLGHDTDTQLGVLEEQARRLSEHLKSWERRGLLVGERTERKRFRKALMQCWRERVPGLVAPEDERPALVWHYEPRDLCSLPELGPLFSFPHITELSLRSLLLKEVPEQFLLSFPNLTSLELSYNQLRRLPESLSLLNDLRILDLSSNRISLDEPQARALGLCSRLRYLNLSDNRLNMTFSVAGMSQLAELRLRNAGLVLLPEGITDCQTLYMLDASHNSISLLPPNFILSTLWRHGYVALSGNSVLLQQAEDAQAAWKIPEDSSVPQKFMWMDRLHPLDPLNRLQDDRREILGILWSSIEQMDGVTNFMRLLKQLTRSRDFTHPRYGELLASRVLTMMEKVDNSPALANEIFPFALVENCPDNATVVFQQLEIRYYVWEAEQAAPSDNKEQVLVKLARQLWRQRELDFIALREAEAAGWASESIEWVLAYSIRLRERLDLLDNARSMLHPAIPHLDDASVMRAAEQVRLNEPGSLPVWMAQQPFWKNYLERRYVRELEVPQRFYDQLAEDADAKSSERLQAQVNEWTEQTELQLTNEALRRWV</sequence>
<dbReference type="Proteomes" id="UP000218102">
    <property type="component" value="Unassembled WGS sequence"/>
</dbReference>
<dbReference type="Pfam" id="PF20178">
    <property type="entry name" value="ToxA_N"/>
    <property type="match status" value="1"/>
</dbReference>
<comment type="similarity">
    <text evidence="6">Belongs to the LRR-containing bacterial E3 ligase family.</text>
</comment>
<reference evidence="8 9" key="1">
    <citation type="submission" date="2017-09" db="EMBL/GenBank/DDBJ databases">
        <authorList>
            <person name="Ehlers B."/>
            <person name="Leendertz F.H."/>
        </authorList>
    </citation>
    <scope>NUCLEOTIDE SEQUENCE [LARGE SCALE GENOMIC DNA]</scope>
    <source>
        <strain evidence="8 9">DJ-1</strain>
    </source>
</reference>
<dbReference type="PROSITE" id="PS52053">
    <property type="entry name" value="NEL"/>
    <property type="match status" value="1"/>
</dbReference>
<feature type="active site" description="Glycyl thioester intermediate" evidence="6">
    <location>
        <position position="1320"/>
    </location>
</feature>
<keyword evidence="6" id="KW-0832">Ubl conjugation</keyword>
<dbReference type="InterPro" id="IPR032675">
    <property type="entry name" value="LRR_dom_sf"/>
</dbReference>